<dbReference type="Gene3D" id="1.10.230.10">
    <property type="entry name" value="Cytochrome P450-Terp, domain 2"/>
    <property type="match status" value="1"/>
</dbReference>
<keyword evidence="2" id="KW-1185">Reference proteome</keyword>
<comment type="caution">
    <text evidence="1">The sequence shown here is derived from an EMBL/GenBank/DDBJ whole genome shotgun (WGS) entry which is preliminary data.</text>
</comment>
<dbReference type="Pfam" id="PF00285">
    <property type="entry name" value="Citrate_synt"/>
    <property type="match status" value="1"/>
</dbReference>
<evidence type="ECO:0000313" key="1">
    <source>
        <dbReference type="EMBL" id="KAL2279809.1"/>
    </source>
</evidence>
<reference evidence="1 2" key="1">
    <citation type="submission" date="2024-03" db="EMBL/GenBank/DDBJ databases">
        <title>A high-quality draft genome sequence of Diaporthe vaccinii, a causative agent of upright dieback and viscid rot disease in cranberry plants.</title>
        <authorList>
            <person name="Sarrasin M."/>
            <person name="Lang B.F."/>
            <person name="Burger G."/>
        </authorList>
    </citation>
    <scope>NUCLEOTIDE SEQUENCE [LARGE SCALE GENOMIC DNA]</scope>
    <source>
        <strain evidence="1 2">IS7</strain>
    </source>
</reference>
<dbReference type="InterPro" id="IPR016143">
    <property type="entry name" value="Citrate_synth-like_sm_a-sub"/>
</dbReference>
<gene>
    <name evidence="1" type="ORF">FJTKL_13168</name>
</gene>
<evidence type="ECO:0008006" key="3">
    <source>
        <dbReference type="Google" id="ProtNLM"/>
    </source>
</evidence>
<protein>
    <recommendedName>
        <fullName evidence="3">Citrate synthase</fullName>
    </recommendedName>
</protein>
<dbReference type="InterPro" id="IPR036969">
    <property type="entry name" value="Citrate_synthase_sf"/>
</dbReference>
<name>A0ABR4EBJ2_9PEZI</name>
<dbReference type="InterPro" id="IPR002020">
    <property type="entry name" value="Citrate_synthase"/>
</dbReference>
<accession>A0ABR4EBJ2</accession>
<organism evidence="1 2">
    <name type="scientific">Diaporthe vaccinii</name>
    <dbReference type="NCBI Taxonomy" id="105482"/>
    <lineage>
        <taxon>Eukaryota</taxon>
        <taxon>Fungi</taxon>
        <taxon>Dikarya</taxon>
        <taxon>Ascomycota</taxon>
        <taxon>Pezizomycotina</taxon>
        <taxon>Sordariomycetes</taxon>
        <taxon>Sordariomycetidae</taxon>
        <taxon>Diaporthales</taxon>
        <taxon>Diaporthaceae</taxon>
        <taxon>Diaporthe</taxon>
        <taxon>Diaporthe eres species complex</taxon>
    </lineage>
</organism>
<sequence length="75" mass="8353">MLNVVRLIGAIDLAHREYARIGSPENAPALIAAVKAKKQRLFGYGHRMYKSGDPRSKRILGMIHANPRGGYREPP</sequence>
<dbReference type="SUPFAM" id="SSF48256">
    <property type="entry name" value="Citrate synthase"/>
    <property type="match status" value="1"/>
</dbReference>
<evidence type="ECO:0000313" key="2">
    <source>
        <dbReference type="Proteomes" id="UP001600888"/>
    </source>
</evidence>
<dbReference type="Proteomes" id="UP001600888">
    <property type="component" value="Unassembled WGS sequence"/>
</dbReference>
<proteinExistence type="predicted"/>
<dbReference type="EMBL" id="JBAWTH010000072">
    <property type="protein sequence ID" value="KAL2279809.1"/>
    <property type="molecule type" value="Genomic_DNA"/>
</dbReference>